<name>A0A1Y2B5C6_9TREE</name>
<feature type="region of interest" description="Disordered" evidence="1">
    <location>
        <begin position="1"/>
        <end position="72"/>
    </location>
</feature>
<dbReference type="EMBL" id="MCFC01000022">
    <property type="protein sequence ID" value="ORY30029.1"/>
    <property type="molecule type" value="Genomic_DNA"/>
</dbReference>
<feature type="region of interest" description="Disordered" evidence="1">
    <location>
        <begin position="498"/>
        <end position="542"/>
    </location>
</feature>
<comment type="caution">
    <text evidence="2">The sequence shown here is derived from an EMBL/GenBank/DDBJ whole genome shotgun (WGS) entry which is preliminary data.</text>
</comment>
<protein>
    <submittedName>
        <fullName evidence="2">Uncharacterized protein</fullName>
    </submittedName>
</protein>
<accession>A0A1Y2B5C6</accession>
<evidence type="ECO:0000313" key="3">
    <source>
        <dbReference type="Proteomes" id="UP000193986"/>
    </source>
</evidence>
<keyword evidence="3" id="KW-1185">Reference proteome</keyword>
<gene>
    <name evidence="2" type="ORF">BCR39DRAFT_530729</name>
</gene>
<feature type="compositionally biased region" description="Pro residues" evidence="1">
    <location>
        <begin position="91"/>
        <end position="102"/>
    </location>
</feature>
<feature type="region of interest" description="Disordered" evidence="1">
    <location>
        <begin position="88"/>
        <end position="116"/>
    </location>
</feature>
<sequence length="542" mass="59091">MAAPLDTPVDISVPFVPAPPRGGRGHPRFFLPEPSPAGHPTSSSSQPSRRNSLHSVPASSVTSPSTLVPSHRRTSLAQLRNALQMYHVRSPPDPVTPPPRPPASVTSTHHDVPSGLSTRSVSVLDLREHGGDYGWESALAEDRMDALVEIHRVLYRGREDLGIGGERRMTEEGQEVRRVVERWFEGDCEYDHPLLHLGSRQSLLAHIILLHLVATMSLPALTPSSLLSHVRNITHKVKNVILGEEEGPTAADIEAGTAAEINSKGKGKMIDLAWEAGDEKESLKTSLEVHALQEGKNDGDWWKLWDVGAECKEIGGMECYDGCHLAMIEQVISLTIFPTLIGRQRSESALDLGLVSYSTSPSPSLDLTASSQSGFVTRLFQALASEFDYMLKWELPVSTMVEFNEVGKATRVRDIVDVRDVIETFVPFAKRIGWFTRRLSGLVTSTMGSIAMALLPALPAPSVGTVPIKIEAERMAEKYAKTDQLGSAIGLGFNNMGTIPPPRPPLRPSTTIRTNSEARQPNSLGLQGIRMAPDVDSEGFET</sequence>
<feature type="compositionally biased region" description="Polar residues" evidence="1">
    <location>
        <begin position="515"/>
        <end position="525"/>
    </location>
</feature>
<feature type="compositionally biased region" description="Low complexity" evidence="1">
    <location>
        <begin position="42"/>
        <end position="69"/>
    </location>
</feature>
<organism evidence="2 3">
    <name type="scientific">Naematelia encephala</name>
    <dbReference type="NCBI Taxonomy" id="71784"/>
    <lineage>
        <taxon>Eukaryota</taxon>
        <taxon>Fungi</taxon>
        <taxon>Dikarya</taxon>
        <taxon>Basidiomycota</taxon>
        <taxon>Agaricomycotina</taxon>
        <taxon>Tremellomycetes</taxon>
        <taxon>Tremellales</taxon>
        <taxon>Naemateliaceae</taxon>
        <taxon>Naematelia</taxon>
    </lineage>
</organism>
<dbReference type="STRING" id="71784.A0A1Y2B5C6"/>
<dbReference type="AlphaFoldDB" id="A0A1Y2B5C6"/>
<dbReference type="Proteomes" id="UP000193986">
    <property type="component" value="Unassembled WGS sequence"/>
</dbReference>
<dbReference type="OrthoDB" id="9995831at2759"/>
<evidence type="ECO:0000313" key="2">
    <source>
        <dbReference type="EMBL" id="ORY30029.1"/>
    </source>
</evidence>
<reference evidence="2 3" key="1">
    <citation type="submission" date="2016-07" db="EMBL/GenBank/DDBJ databases">
        <title>Pervasive Adenine N6-methylation of Active Genes in Fungi.</title>
        <authorList>
            <consortium name="DOE Joint Genome Institute"/>
            <person name="Mondo S.J."/>
            <person name="Dannebaum R.O."/>
            <person name="Kuo R.C."/>
            <person name="Labutti K."/>
            <person name="Haridas S."/>
            <person name="Kuo A."/>
            <person name="Salamov A."/>
            <person name="Ahrendt S.R."/>
            <person name="Lipzen A."/>
            <person name="Sullivan W."/>
            <person name="Andreopoulos W.B."/>
            <person name="Clum A."/>
            <person name="Lindquist E."/>
            <person name="Daum C."/>
            <person name="Ramamoorthy G.K."/>
            <person name="Gryganskyi A."/>
            <person name="Culley D."/>
            <person name="Magnuson J.K."/>
            <person name="James T.Y."/>
            <person name="O'Malley M.A."/>
            <person name="Stajich J.E."/>
            <person name="Spatafora J.W."/>
            <person name="Visel A."/>
            <person name="Grigoriev I.V."/>
        </authorList>
    </citation>
    <scope>NUCLEOTIDE SEQUENCE [LARGE SCALE GENOMIC DNA]</scope>
    <source>
        <strain evidence="2 3">68-887.2</strain>
    </source>
</reference>
<proteinExistence type="predicted"/>
<dbReference type="InParanoid" id="A0A1Y2B5C6"/>
<evidence type="ECO:0000256" key="1">
    <source>
        <dbReference type="SAM" id="MobiDB-lite"/>
    </source>
</evidence>